<dbReference type="PANTHER" id="PTHR12925">
    <property type="entry name" value="HIKESHI FAMILY MEMBER"/>
    <property type="match status" value="1"/>
</dbReference>
<evidence type="ECO:0008006" key="7">
    <source>
        <dbReference type="Google" id="ProtNLM"/>
    </source>
</evidence>
<dbReference type="InterPro" id="IPR008493">
    <property type="entry name" value="Hikeshi-like_N"/>
</dbReference>
<dbReference type="GO" id="GO:0006606">
    <property type="term" value="P:protein import into nucleus"/>
    <property type="evidence" value="ECO:0007669"/>
    <property type="project" value="TreeGrafter"/>
</dbReference>
<accession>A0A836LDH4</accession>
<dbReference type="RefSeq" id="XP_067757599.1">
    <property type="nucleotide sequence ID" value="XM_067901893.1"/>
</dbReference>
<evidence type="ECO:0000313" key="5">
    <source>
        <dbReference type="EMBL" id="KAG5506437.1"/>
    </source>
</evidence>
<protein>
    <recommendedName>
        <fullName evidence="7">Hikeshi-like domain-containing protein</fullName>
    </recommendedName>
</protein>
<dbReference type="AlphaFoldDB" id="A0A836LDH4"/>
<feature type="domain" description="Hikeshi-like C-terminal" evidence="4">
    <location>
        <begin position="149"/>
        <end position="214"/>
    </location>
</feature>
<evidence type="ECO:0000259" key="4">
    <source>
        <dbReference type="Pfam" id="PF21057"/>
    </source>
</evidence>
<evidence type="ECO:0000259" key="3">
    <source>
        <dbReference type="Pfam" id="PF05603"/>
    </source>
</evidence>
<dbReference type="InterPro" id="IPR031318">
    <property type="entry name" value="OPI10"/>
</dbReference>
<gene>
    <name evidence="5" type="ORF">JKF63_05940</name>
</gene>
<dbReference type="GO" id="GO:0061608">
    <property type="term" value="F:nuclear import signal receptor activity"/>
    <property type="evidence" value="ECO:0007669"/>
    <property type="project" value="TreeGrafter"/>
</dbReference>
<dbReference type="Pfam" id="PF21057">
    <property type="entry name" value="Hikeshi-like_C"/>
    <property type="match status" value="1"/>
</dbReference>
<proteinExistence type="inferred from homology"/>
<organism evidence="5 6">
    <name type="scientific">Porcisia hertigi</name>
    <dbReference type="NCBI Taxonomy" id="2761500"/>
    <lineage>
        <taxon>Eukaryota</taxon>
        <taxon>Discoba</taxon>
        <taxon>Euglenozoa</taxon>
        <taxon>Kinetoplastea</taxon>
        <taxon>Metakinetoplastina</taxon>
        <taxon>Trypanosomatida</taxon>
        <taxon>Trypanosomatidae</taxon>
        <taxon>Leishmaniinae</taxon>
        <taxon>Porcisia</taxon>
    </lineage>
</organism>
<feature type="domain" description="Hikeshi-like N-terminal" evidence="3">
    <location>
        <begin position="29"/>
        <end position="105"/>
    </location>
</feature>
<feature type="region of interest" description="Disordered" evidence="2">
    <location>
        <begin position="1"/>
        <end position="20"/>
    </location>
</feature>
<reference evidence="5 6" key="1">
    <citation type="submission" date="2021-02" db="EMBL/GenBank/DDBJ databases">
        <title>Porcisia hertigi Genome sequencing and assembly.</title>
        <authorList>
            <person name="Almutairi H."/>
            <person name="Gatherer D."/>
        </authorList>
    </citation>
    <scope>NUCLEOTIDE SEQUENCE [LARGE SCALE GENOMIC DNA]</scope>
    <source>
        <strain evidence="5 6">C119</strain>
    </source>
</reference>
<dbReference type="GO" id="GO:0005829">
    <property type="term" value="C:cytosol"/>
    <property type="evidence" value="ECO:0007669"/>
    <property type="project" value="TreeGrafter"/>
</dbReference>
<dbReference type="GO" id="GO:0005634">
    <property type="term" value="C:nucleus"/>
    <property type="evidence" value="ECO:0007669"/>
    <property type="project" value="TreeGrafter"/>
</dbReference>
<evidence type="ECO:0000256" key="2">
    <source>
        <dbReference type="SAM" id="MobiDB-lite"/>
    </source>
</evidence>
<dbReference type="Pfam" id="PF05603">
    <property type="entry name" value="Hikeshi-like_N"/>
    <property type="match status" value="1"/>
</dbReference>
<dbReference type="Proteomes" id="UP000674318">
    <property type="component" value="Unassembled WGS sequence"/>
</dbReference>
<dbReference type="InterPro" id="IPR048364">
    <property type="entry name" value="Hikeshi-like_C"/>
</dbReference>
<dbReference type="OrthoDB" id="10248398at2759"/>
<comment type="caution">
    <text evidence="5">The sequence shown here is derived from an EMBL/GenBank/DDBJ whole genome shotgun (WGS) entry which is preliminary data.</text>
</comment>
<evidence type="ECO:0000313" key="6">
    <source>
        <dbReference type="Proteomes" id="UP000674318"/>
    </source>
</evidence>
<dbReference type="PANTHER" id="PTHR12925:SF0">
    <property type="entry name" value="PROTEIN HIKESHI"/>
    <property type="match status" value="1"/>
</dbReference>
<evidence type="ECO:0000256" key="1">
    <source>
        <dbReference type="ARBA" id="ARBA00006623"/>
    </source>
</evidence>
<sequence>MQWQPVTPGLEVPYSKPSSSTPPSPFGVIVPGYPVQTNVSPVDAGRWTINLGVAPESLVVFLTMSEPLPPGYGVGLFLAREDTMSFQYVGALTQERASSIIKVPAVFLNPAASTRIVLGLALEREEELQNLGFTHEQPLHQSEAATKIVIAERLLEDLYSFVASYARTLTLGGGCGAGDLSSSEAGDYVVMPASFVEKWRTRVQKKITKDDTFWS</sequence>
<dbReference type="EMBL" id="JAFJZO010000020">
    <property type="protein sequence ID" value="KAG5506437.1"/>
    <property type="molecule type" value="Genomic_DNA"/>
</dbReference>
<keyword evidence="6" id="KW-1185">Reference proteome</keyword>
<dbReference type="KEGG" id="phet:94291970"/>
<comment type="similarity">
    <text evidence="1">Belongs to the OPI10 family.</text>
</comment>
<name>A0A836LDH4_9TRYP</name>
<dbReference type="GeneID" id="94291970"/>